<dbReference type="Pfam" id="PF02494">
    <property type="entry name" value="HYR"/>
    <property type="match status" value="6"/>
</dbReference>
<dbReference type="PANTHER" id="PTHR24273:SF32">
    <property type="entry name" value="HYALIN"/>
    <property type="match status" value="1"/>
</dbReference>
<keyword evidence="1" id="KW-0677">Repeat</keyword>
<dbReference type="AlphaFoldDB" id="A0A2G8JW69"/>
<organism evidence="3 4">
    <name type="scientific">Stichopus japonicus</name>
    <name type="common">Sea cucumber</name>
    <dbReference type="NCBI Taxonomy" id="307972"/>
    <lineage>
        <taxon>Eukaryota</taxon>
        <taxon>Metazoa</taxon>
        <taxon>Echinodermata</taxon>
        <taxon>Eleutherozoa</taxon>
        <taxon>Echinozoa</taxon>
        <taxon>Holothuroidea</taxon>
        <taxon>Aspidochirotacea</taxon>
        <taxon>Aspidochirotida</taxon>
        <taxon>Stichopodidae</taxon>
        <taxon>Apostichopus</taxon>
    </lineage>
</organism>
<evidence type="ECO:0000313" key="4">
    <source>
        <dbReference type="Proteomes" id="UP000230750"/>
    </source>
</evidence>
<dbReference type="PANTHER" id="PTHR24273">
    <property type="entry name" value="FI04643P-RELATED"/>
    <property type="match status" value="1"/>
</dbReference>
<feature type="domain" description="HYR" evidence="2">
    <location>
        <begin position="286"/>
        <end position="380"/>
    </location>
</feature>
<dbReference type="OrthoDB" id="10045365at2759"/>
<keyword evidence="4" id="KW-1185">Reference proteome</keyword>
<proteinExistence type="predicted"/>
<dbReference type="Proteomes" id="UP000230750">
    <property type="component" value="Unassembled WGS sequence"/>
</dbReference>
<accession>A0A2G8JW69</accession>
<reference evidence="3 4" key="1">
    <citation type="journal article" date="2017" name="PLoS Biol.">
        <title>The sea cucumber genome provides insights into morphological evolution and visceral regeneration.</title>
        <authorList>
            <person name="Zhang X."/>
            <person name="Sun L."/>
            <person name="Yuan J."/>
            <person name="Sun Y."/>
            <person name="Gao Y."/>
            <person name="Zhang L."/>
            <person name="Li S."/>
            <person name="Dai H."/>
            <person name="Hamel J.F."/>
            <person name="Liu C."/>
            <person name="Yu Y."/>
            <person name="Liu S."/>
            <person name="Lin W."/>
            <person name="Guo K."/>
            <person name="Jin S."/>
            <person name="Xu P."/>
            <person name="Storey K.B."/>
            <person name="Huan P."/>
            <person name="Zhang T."/>
            <person name="Zhou Y."/>
            <person name="Zhang J."/>
            <person name="Lin C."/>
            <person name="Li X."/>
            <person name="Xing L."/>
            <person name="Huo D."/>
            <person name="Sun M."/>
            <person name="Wang L."/>
            <person name="Mercier A."/>
            <person name="Li F."/>
            <person name="Yang H."/>
            <person name="Xiang J."/>
        </authorList>
    </citation>
    <scope>NUCLEOTIDE SEQUENCE [LARGE SCALE GENOMIC DNA]</scope>
    <source>
        <strain evidence="3">Shaxun</strain>
        <tissue evidence="3">Muscle</tissue>
    </source>
</reference>
<protein>
    <submittedName>
        <fullName evidence="3">Putative hyalin</fullName>
    </submittedName>
</protein>
<evidence type="ECO:0000313" key="3">
    <source>
        <dbReference type="EMBL" id="PIK39969.1"/>
    </source>
</evidence>
<sequence>MGYPSSYTTTTMLSGCPVGTVSSFTTSPTCNDAEQGTLAVNCIPPAGSTFPAGTTTVTCSCSTNLGSSDVCTFNVFVATANTAPMLSGCPVGTVNSFTTSPTCNDAEQGTLAVNCNPPAGSTFQAGGTTVLCFCSDNLGLSDVCTFSVVAPANTAPMLSGCPVDTVNSFTTSPTCNDAEQGTLAVNCNPPAGSTFQSGTSTVVCFCSDNLGLSDVCTFSVFVATANTAPMLSGCPADTVNSFTTSPTCNDAEQGALAVNCNPQAGSTFQSGTTSVTCSCSDNLGLSDVCTFSVFVVEPRQLVKDISNSKHCTYAFWLSSGTVNSFTTSPTCNDAEQGALAVNCNPPAGSTFQSGTTSVTCSCSDNLGLSDVCTFSVFVATANTAPILSGCPVDTVNSFTTSPTCNDAEQGTLAVNCNPPAGSTFQSGTTNVVCFCSDNLGLSDVCTFSVFVATANTAPMLSGCPAGTVNSFTTSPTCNDAEQGALAVNCNPPAGSTFQSGTTSVTCSCSDNLGLSDVCTFSVFVATANTAPILSGCPVDTVNSFTTSPTCNDAEQATANTAPMLSGCPVDTVNSFTTSPTCIDAEQGALAVNCNPPAGSTFQSGTTSVTCSCSDNLGYQMSVPSVCL</sequence>
<feature type="domain" description="HYR" evidence="2">
    <location>
        <begin position="1"/>
        <end position="79"/>
    </location>
</feature>
<dbReference type="EMBL" id="MRZV01001180">
    <property type="protein sequence ID" value="PIK39969.1"/>
    <property type="molecule type" value="Genomic_DNA"/>
</dbReference>
<evidence type="ECO:0000259" key="2">
    <source>
        <dbReference type="PROSITE" id="PS50825"/>
    </source>
</evidence>
<dbReference type="InterPro" id="IPR003410">
    <property type="entry name" value="HYR_dom"/>
</dbReference>
<evidence type="ECO:0000256" key="1">
    <source>
        <dbReference type="ARBA" id="ARBA00022737"/>
    </source>
</evidence>
<gene>
    <name evidence="3" type="ORF">BSL78_23194</name>
</gene>
<comment type="caution">
    <text evidence="3">The sequence shown here is derived from an EMBL/GenBank/DDBJ whole genome shotgun (WGS) entry which is preliminary data.</text>
</comment>
<dbReference type="PROSITE" id="PS50825">
    <property type="entry name" value="HYR"/>
    <property type="match status" value="2"/>
</dbReference>
<name>A0A2G8JW69_STIJA</name>